<name>I4AHG6_BERLS</name>
<dbReference type="RefSeq" id="WP_014796859.1">
    <property type="nucleotide sequence ID" value="NC_018018.1"/>
</dbReference>
<evidence type="ECO:0008006" key="6">
    <source>
        <dbReference type="Google" id="ProtNLM"/>
    </source>
</evidence>
<evidence type="ECO:0000259" key="3">
    <source>
        <dbReference type="Pfam" id="PF18481"/>
    </source>
</evidence>
<evidence type="ECO:0000256" key="1">
    <source>
        <dbReference type="SAM" id="Coils"/>
    </source>
</evidence>
<keyword evidence="5" id="KW-1185">Reference proteome</keyword>
<feature type="domain" description="DUF434" evidence="2">
    <location>
        <begin position="26"/>
        <end position="78"/>
    </location>
</feature>
<dbReference type="EMBL" id="CP003345">
    <property type="protein sequence ID" value="AFM03401.1"/>
    <property type="molecule type" value="Genomic_DNA"/>
</dbReference>
<dbReference type="InterPro" id="IPR007368">
    <property type="entry name" value="DUF434"/>
</dbReference>
<dbReference type="eggNOG" id="COG2454">
    <property type="taxonomic scope" value="Bacteria"/>
</dbReference>
<dbReference type="InterPro" id="IPR041652">
    <property type="entry name" value="DUF5616"/>
</dbReference>
<evidence type="ECO:0000313" key="4">
    <source>
        <dbReference type="EMBL" id="AFM03401.1"/>
    </source>
</evidence>
<evidence type="ECO:0000313" key="5">
    <source>
        <dbReference type="Proteomes" id="UP000006054"/>
    </source>
</evidence>
<keyword evidence="1" id="KW-0175">Coiled coil</keyword>
<feature type="domain" description="DUF5616" evidence="3">
    <location>
        <begin position="96"/>
        <end position="231"/>
    </location>
</feature>
<dbReference type="Pfam" id="PF18481">
    <property type="entry name" value="DUF5616"/>
    <property type="match status" value="1"/>
</dbReference>
<sequence length="250" mass="28283">MPHSQKHRGANPKDYAAFTNKNIDNLKHAVFDLSWLLSNGYSQKASLKLVGDKFSLTDRQRKAINAASAEKESLELRLKNEIEIDLGSHSNFKNLNSTLVIDGYNLLITTECALSNAPLFIGLDGCMRDIASIHSTYRKVEETIPALELIGKVIEELEIKETIWVLDSPISNSGRLKQIMTDLAEEKKWNWKVLLEKHADKSIVELSQNKNHIVASCDAWITINASNWTNLCSFIVKNYIPSAWVLDFRK</sequence>
<protein>
    <recommendedName>
        <fullName evidence="6">DUF434 domain-containing protein</fullName>
    </recommendedName>
</protein>
<dbReference type="HOGENOM" id="CLU_102155_0_0_10"/>
<organism evidence="4 5">
    <name type="scientific">Bernardetia litoralis (strain ATCC 23117 / DSM 6794 / NBRC 15988 / NCIMB 1366 / Fx l1 / Sio-4)</name>
    <name type="common">Flexibacter litoralis</name>
    <dbReference type="NCBI Taxonomy" id="880071"/>
    <lineage>
        <taxon>Bacteria</taxon>
        <taxon>Pseudomonadati</taxon>
        <taxon>Bacteroidota</taxon>
        <taxon>Cytophagia</taxon>
        <taxon>Cytophagales</taxon>
        <taxon>Bernardetiaceae</taxon>
        <taxon>Bernardetia</taxon>
    </lineage>
</organism>
<dbReference type="PANTHER" id="PTHR42252:SF1">
    <property type="entry name" value="DUF434 DOMAIN-CONTAINING PROTEIN"/>
    <property type="match status" value="1"/>
</dbReference>
<evidence type="ECO:0000259" key="2">
    <source>
        <dbReference type="Pfam" id="PF04256"/>
    </source>
</evidence>
<proteinExistence type="predicted"/>
<reference evidence="5" key="1">
    <citation type="submission" date="2012-06" db="EMBL/GenBank/DDBJ databases">
        <title>The complete genome of Flexibacter litoralis DSM 6794.</title>
        <authorList>
            <person name="Lucas S."/>
            <person name="Copeland A."/>
            <person name="Lapidus A."/>
            <person name="Glavina del Rio T."/>
            <person name="Dalin E."/>
            <person name="Tice H."/>
            <person name="Bruce D."/>
            <person name="Goodwin L."/>
            <person name="Pitluck S."/>
            <person name="Peters L."/>
            <person name="Ovchinnikova G."/>
            <person name="Lu M."/>
            <person name="Kyrpides N."/>
            <person name="Mavromatis K."/>
            <person name="Ivanova N."/>
            <person name="Brettin T."/>
            <person name="Detter J.C."/>
            <person name="Han C."/>
            <person name="Larimer F."/>
            <person name="Land M."/>
            <person name="Hauser L."/>
            <person name="Markowitz V."/>
            <person name="Cheng J.-F."/>
            <person name="Hugenholtz P."/>
            <person name="Woyke T."/>
            <person name="Wu D."/>
            <person name="Spring S."/>
            <person name="Lang E."/>
            <person name="Kopitz M."/>
            <person name="Brambilla E."/>
            <person name="Klenk H.-P."/>
            <person name="Eisen J.A."/>
        </authorList>
    </citation>
    <scope>NUCLEOTIDE SEQUENCE [LARGE SCALE GENOMIC DNA]</scope>
    <source>
        <strain evidence="5">ATCC 23117 / DSM 6794 / NBRC 15988 / NCIMB 1366 / Sio-4</strain>
    </source>
</reference>
<dbReference type="OrthoDB" id="5372493at2"/>
<dbReference type="KEGG" id="fli:Fleli_0947"/>
<gene>
    <name evidence="4" type="ordered locus">Fleli_0947</name>
</gene>
<dbReference type="STRING" id="880071.Fleli_0947"/>
<dbReference type="AlphaFoldDB" id="I4AHG6"/>
<dbReference type="PANTHER" id="PTHR42252">
    <property type="entry name" value="DUF5616 DOMAIN-CONTAINING PROTEIN"/>
    <property type="match status" value="1"/>
</dbReference>
<feature type="coiled-coil region" evidence="1">
    <location>
        <begin position="57"/>
        <end position="84"/>
    </location>
</feature>
<accession>I4AHG6</accession>
<dbReference type="Pfam" id="PF04256">
    <property type="entry name" value="DUF434"/>
    <property type="match status" value="1"/>
</dbReference>
<dbReference type="Proteomes" id="UP000006054">
    <property type="component" value="Chromosome"/>
</dbReference>